<sequence length="537" mass="61012">MPGSNRETKFALFGLATSQRFDSSELRLSPQQQQAAQRNSEFASLIDLAQSLTGPGFPLDKKLREFAREFNNRVLMGRGGAQPQSFDVLQAFVEPDDRALLLRILPERFHSLDLDYILEKLTDPTRTVGSENLMALREGEIYHLHIPGSYQGLQFTGNEGLAFYGAAFVRHGEELSILGIAAKEGRETGLLPVDVADGIVDPERAFLTSLKERLDQNHQPFYDSDNLYPLVFLTRIDLTRKTTMVRFILEERKDTWSVYSDSREIYTYMAKDMKQPIERVSDVFELSNGKLIEYSQVFTLLRDIPFAIIDVDDDDNLAISRYPTELNLSKNTTTIRKIRKALSLNEAPNYVDVKSIIRVAPAGKAYNWEAETFKVEQGGYWKALAPGKIGVGKNGDKVHGRSWVTVQESWVESLGFEPTENTEALQVKTTTDTADVGVVYVMRSASHPRDQYKVGFTIKDAYDRANQLYATSGQSDQFNVVEQWHVRSPRRVEALVHQRLAAFRVNPRREFFSLKYDRIRKAIEEAIEDLSAELGEE</sequence>
<dbReference type="Pfam" id="PF13455">
    <property type="entry name" value="MUG113"/>
    <property type="match status" value="1"/>
</dbReference>
<feature type="domain" description="Bacteriophage T5 Orf172 DNA-binding" evidence="1">
    <location>
        <begin position="446"/>
        <end position="526"/>
    </location>
</feature>
<dbReference type="SMART" id="SM00974">
    <property type="entry name" value="T5orf172"/>
    <property type="match status" value="1"/>
</dbReference>
<reference evidence="2 3" key="1">
    <citation type="submission" date="2019-02" db="EMBL/GenBank/DDBJ databases">
        <title>The genomic architecture of introgression among sibling species of bacteria.</title>
        <authorList>
            <person name="Cavassim M.I.A."/>
            <person name="Moeskjaer S."/>
            <person name="Moslemi C."/>
            <person name="Fields B."/>
            <person name="Bachmann A."/>
            <person name="Vilhjalmsson B."/>
            <person name="Schierup M.H."/>
            <person name="Young J.P.W."/>
            <person name="Andersen S.U."/>
        </authorList>
    </citation>
    <scope>NUCLEOTIDE SEQUENCE [LARGE SCALE GENOMIC DNA]</scope>
    <source>
        <strain evidence="2 3">SM145A</strain>
    </source>
</reference>
<dbReference type="Proteomes" id="UP000293652">
    <property type="component" value="Unassembled WGS sequence"/>
</dbReference>
<name>A0A4Q8Y0E8_RHILE</name>
<accession>A0A4Q8Y0E8</accession>
<comment type="caution">
    <text evidence="2">The sequence shown here is derived from an EMBL/GenBank/DDBJ whole genome shotgun (WGS) entry which is preliminary data.</text>
</comment>
<evidence type="ECO:0000313" key="3">
    <source>
        <dbReference type="Proteomes" id="UP000293652"/>
    </source>
</evidence>
<organism evidence="2 3">
    <name type="scientific">Rhizobium leguminosarum</name>
    <dbReference type="NCBI Taxonomy" id="384"/>
    <lineage>
        <taxon>Bacteria</taxon>
        <taxon>Pseudomonadati</taxon>
        <taxon>Pseudomonadota</taxon>
        <taxon>Alphaproteobacteria</taxon>
        <taxon>Hyphomicrobiales</taxon>
        <taxon>Rhizobiaceae</taxon>
        <taxon>Rhizobium/Agrobacterium group</taxon>
        <taxon>Rhizobium</taxon>
    </lineage>
</organism>
<evidence type="ECO:0000259" key="1">
    <source>
        <dbReference type="SMART" id="SM00974"/>
    </source>
</evidence>
<gene>
    <name evidence="2" type="ORF">ELI03_14165</name>
</gene>
<dbReference type="EMBL" id="SIPC01000001">
    <property type="protein sequence ID" value="TAX72811.1"/>
    <property type="molecule type" value="Genomic_DNA"/>
</dbReference>
<dbReference type="RefSeq" id="WP_130750015.1">
    <property type="nucleotide sequence ID" value="NZ_SIPC01000001.1"/>
</dbReference>
<proteinExistence type="predicted"/>
<protein>
    <submittedName>
        <fullName evidence="2">GIY-YIG nuclease family protein</fullName>
    </submittedName>
</protein>
<dbReference type="AlphaFoldDB" id="A0A4Q8Y0E8"/>
<dbReference type="InterPro" id="IPR018306">
    <property type="entry name" value="Phage_T5_Orf172_DNA-bd"/>
</dbReference>
<evidence type="ECO:0000313" key="2">
    <source>
        <dbReference type="EMBL" id="TAX72811.1"/>
    </source>
</evidence>